<protein>
    <submittedName>
        <fullName evidence="2">Transposase IS3/IS911 family protein</fullName>
    </submittedName>
</protein>
<proteinExistence type="predicted"/>
<evidence type="ECO:0000313" key="2">
    <source>
        <dbReference type="EMBL" id="BAR63360.1"/>
    </source>
</evidence>
<name>A0A0E3VXW3_9BRAD</name>
<evidence type="ECO:0000313" key="3">
    <source>
        <dbReference type="Proteomes" id="UP000063308"/>
    </source>
</evidence>
<keyword evidence="2" id="KW-0614">Plasmid</keyword>
<dbReference type="EMBL" id="AP014686">
    <property type="protein sequence ID" value="BAR63360.1"/>
    <property type="molecule type" value="Genomic_DNA"/>
</dbReference>
<dbReference type="Proteomes" id="UP000063308">
    <property type="component" value="Plasmid pNK6b"/>
</dbReference>
<sequence length="53" mass="6072">MIDREHELSITRQAEALNISRGSVYYLPRPVPDIDPKRSSAMPDSGSTYCYKR</sequence>
<organism evidence="2 3">
    <name type="scientific">Bradyrhizobium diazoefficiens</name>
    <dbReference type="NCBI Taxonomy" id="1355477"/>
    <lineage>
        <taxon>Bacteria</taxon>
        <taxon>Pseudomonadati</taxon>
        <taxon>Pseudomonadota</taxon>
        <taxon>Alphaproteobacteria</taxon>
        <taxon>Hyphomicrobiales</taxon>
        <taxon>Nitrobacteraceae</taxon>
        <taxon>Bradyrhizobium</taxon>
    </lineage>
</organism>
<feature type="region of interest" description="Disordered" evidence="1">
    <location>
        <begin position="30"/>
        <end position="53"/>
    </location>
</feature>
<evidence type="ECO:0000256" key="1">
    <source>
        <dbReference type="SAM" id="MobiDB-lite"/>
    </source>
</evidence>
<reference evidence="2 3" key="1">
    <citation type="submission" date="2014-11" db="EMBL/GenBank/DDBJ databases">
        <title>Symbiosis island explosion on the genome of extra-slow-growing strains of soybean bradyrhizobia with massive insertion sequences.</title>
        <authorList>
            <person name="Iida T."/>
            <person name="Minamisawa K."/>
        </authorList>
    </citation>
    <scope>NUCLEOTIDE SEQUENCE [LARGE SCALE GENOMIC DNA]</scope>
    <source>
        <strain evidence="2 3">NK6</strain>
        <plasmid evidence="3">pNK6b DNA</plasmid>
    </source>
</reference>
<dbReference type="AlphaFoldDB" id="A0A0E3VXW3"/>
<geneLocation type="plasmid" evidence="3">
    <name>pNK6b DNA</name>
</geneLocation>
<accession>A0A0E3VXW3</accession>
<gene>
    <name evidence="2" type="ORF">NK6_b_166</name>
</gene>